<reference evidence="17" key="1">
    <citation type="submission" date="2015-02" db="EMBL/GenBank/DDBJ databases">
        <authorList>
            <person name="Chooi Y.-H."/>
        </authorList>
    </citation>
    <scope>NUCLEOTIDE SEQUENCE [LARGE SCALE GENOMIC DNA]</scope>
    <source>
        <strain evidence="17">strain Y</strain>
    </source>
</reference>
<dbReference type="RefSeq" id="WP_160298693.1">
    <property type="nucleotide sequence ID" value="NZ_LN829119.1"/>
</dbReference>
<evidence type="ECO:0000256" key="12">
    <source>
        <dbReference type="RuleBase" id="RU003357"/>
    </source>
</evidence>
<dbReference type="CDD" id="cd01347">
    <property type="entry name" value="ligand_gated_channel"/>
    <property type="match status" value="1"/>
</dbReference>
<evidence type="ECO:0000256" key="3">
    <source>
        <dbReference type="ARBA" id="ARBA00022452"/>
    </source>
</evidence>
<organism evidence="16 17">
    <name type="scientific">Candidatus Filomicrobium marinum</name>
    <dbReference type="NCBI Taxonomy" id="1608628"/>
    <lineage>
        <taxon>Bacteria</taxon>
        <taxon>Pseudomonadati</taxon>
        <taxon>Pseudomonadota</taxon>
        <taxon>Alphaproteobacteria</taxon>
        <taxon>Hyphomicrobiales</taxon>
        <taxon>Hyphomicrobiaceae</taxon>
        <taxon>Filomicrobium</taxon>
    </lineage>
</organism>
<proteinExistence type="inferred from homology"/>
<evidence type="ECO:0000256" key="5">
    <source>
        <dbReference type="ARBA" id="ARBA00022729"/>
    </source>
</evidence>
<dbReference type="Gene3D" id="2.40.170.20">
    <property type="entry name" value="TonB-dependent receptor, beta-barrel domain"/>
    <property type="match status" value="1"/>
</dbReference>
<evidence type="ECO:0000256" key="8">
    <source>
        <dbReference type="ARBA" id="ARBA00023170"/>
    </source>
</evidence>
<evidence type="ECO:0000256" key="6">
    <source>
        <dbReference type="ARBA" id="ARBA00023077"/>
    </source>
</evidence>
<dbReference type="PROSITE" id="PS01156">
    <property type="entry name" value="TONB_DEPENDENT_REC_2"/>
    <property type="match status" value="1"/>
</dbReference>
<keyword evidence="2 10" id="KW-0813">Transport</keyword>
<evidence type="ECO:0000256" key="10">
    <source>
        <dbReference type="PROSITE-ProRule" id="PRU01360"/>
    </source>
</evidence>
<keyword evidence="6 12" id="KW-0798">TonB box</keyword>
<gene>
    <name evidence="16" type="ORF">YBN1229_v1_1830</name>
</gene>
<dbReference type="GO" id="GO:0015344">
    <property type="term" value="F:siderophore uptake transmembrane transporter activity"/>
    <property type="evidence" value="ECO:0007669"/>
    <property type="project" value="TreeGrafter"/>
</dbReference>
<dbReference type="AlphaFoldDB" id="A0A0D6JFC2"/>
<evidence type="ECO:0000256" key="2">
    <source>
        <dbReference type="ARBA" id="ARBA00022448"/>
    </source>
</evidence>
<dbReference type="PANTHER" id="PTHR30069:SF29">
    <property type="entry name" value="HEMOGLOBIN AND HEMOGLOBIN-HAPTOGLOBIN-BINDING PROTEIN 1-RELATED"/>
    <property type="match status" value="1"/>
</dbReference>
<keyword evidence="8 16" id="KW-0675">Receptor</keyword>
<comment type="subcellular location">
    <subcellularLocation>
        <location evidence="1 10">Cell outer membrane</location>
        <topology evidence="1 10">Multi-pass membrane protein</topology>
    </subcellularLocation>
</comment>
<dbReference type="GO" id="GO:0009279">
    <property type="term" value="C:cell outer membrane"/>
    <property type="evidence" value="ECO:0007669"/>
    <property type="project" value="UniProtKB-SubCell"/>
</dbReference>
<evidence type="ECO:0000256" key="7">
    <source>
        <dbReference type="ARBA" id="ARBA00023136"/>
    </source>
</evidence>
<evidence type="ECO:0000259" key="15">
    <source>
        <dbReference type="Pfam" id="PF07715"/>
    </source>
</evidence>
<evidence type="ECO:0000256" key="4">
    <source>
        <dbReference type="ARBA" id="ARBA00022692"/>
    </source>
</evidence>
<dbReference type="SUPFAM" id="SSF56935">
    <property type="entry name" value="Porins"/>
    <property type="match status" value="1"/>
</dbReference>
<feature type="domain" description="TonB-dependent receptor-like beta-barrel" evidence="14">
    <location>
        <begin position="276"/>
        <end position="716"/>
    </location>
</feature>
<dbReference type="KEGG" id="fil:BN1229_v1_1827"/>
<dbReference type="InterPro" id="IPR010917">
    <property type="entry name" value="TonB_rcpt_CS"/>
</dbReference>
<evidence type="ECO:0000256" key="1">
    <source>
        <dbReference type="ARBA" id="ARBA00004571"/>
    </source>
</evidence>
<evidence type="ECO:0000256" key="13">
    <source>
        <dbReference type="SAM" id="SignalP"/>
    </source>
</evidence>
<feature type="chain" id="PRO_5002306377" evidence="13">
    <location>
        <begin position="25"/>
        <end position="742"/>
    </location>
</feature>
<dbReference type="KEGG" id="fiy:BN1229_v1_1830"/>
<evidence type="ECO:0000259" key="14">
    <source>
        <dbReference type="Pfam" id="PF00593"/>
    </source>
</evidence>
<dbReference type="InterPro" id="IPR012910">
    <property type="entry name" value="Plug_dom"/>
</dbReference>
<dbReference type="EMBL" id="LN829119">
    <property type="protein sequence ID" value="CPR18703.1"/>
    <property type="molecule type" value="Genomic_DNA"/>
</dbReference>
<dbReference type="InterPro" id="IPR000531">
    <property type="entry name" value="Beta-barrel_TonB"/>
</dbReference>
<evidence type="ECO:0000256" key="11">
    <source>
        <dbReference type="PROSITE-ProRule" id="PRU10144"/>
    </source>
</evidence>
<evidence type="ECO:0000313" key="16">
    <source>
        <dbReference type="EMBL" id="CPR18703.1"/>
    </source>
</evidence>
<dbReference type="Gene3D" id="2.170.130.10">
    <property type="entry name" value="TonB-dependent receptor, plug domain"/>
    <property type="match status" value="1"/>
</dbReference>
<feature type="domain" description="TonB-dependent receptor plug" evidence="15">
    <location>
        <begin position="104"/>
        <end position="202"/>
    </location>
</feature>
<feature type="signal peptide" evidence="13">
    <location>
        <begin position="1"/>
        <end position="24"/>
    </location>
</feature>
<keyword evidence="7 10" id="KW-0472">Membrane</keyword>
<dbReference type="InterPro" id="IPR037066">
    <property type="entry name" value="Plug_dom_sf"/>
</dbReference>
<dbReference type="Pfam" id="PF00593">
    <property type="entry name" value="TonB_dep_Rec_b-barrel"/>
    <property type="match status" value="1"/>
</dbReference>
<dbReference type="PROSITE" id="PS52016">
    <property type="entry name" value="TONB_DEPENDENT_REC_3"/>
    <property type="match status" value="1"/>
</dbReference>
<keyword evidence="9 10" id="KW-0998">Cell outer membrane</keyword>
<dbReference type="InterPro" id="IPR039426">
    <property type="entry name" value="TonB-dep_rcpt-like"/>
</dbReference>
<feature type="short sequence motif" description="TonB C-terminal box" evidence="11">
    <location>
        <begin position="725"/>
        <end position="742"/>
    </location>
</feature>
<dbReference type="Proteomes" id="UP000033187">
    <property type="component" value="Chromosome 1"/>
</dbReference>
<keyword evidence="5 13" id="KW-0732">Signal</keyword>
<evidence type="ECO:0000313" key="17">
    <source>
        <dbReference type="Proteomes" id="UP000033187"/>
    </source>
</evidence>
<dbReference type="PANTHER" id="PTHR30069">
    <property type="entry name" value="TONB-DEPENDENT OUTER MEMBRANE RECEPTOR"/>
    <property type="match status" value="1"/>
</dbReference>
<protein>
    <submittedName>
        <fullName evidence="16">TonB-denpendent receptor</fullName>
    </submittedName>
</protein>
<keyword evidence="3 10" id="KW-1134">Transmembrane beta strand</keyword>
<name>A0A0D6JFC2_9HYPH</name>
<dbReference type="InterPro" id="IPR036942">
    <property type="entry name" value="Beta-barrel_TonB_sf"/>
</dbReference>
<keyword evidence="4 10" id="KW-0812">Transmembrane</keyword>
<comment type="similarity">
    <text evidence="10 12">Belongs to the TonB-dependent receptor family.</text>
</comment>
<dbReference type="GO" id="GO:0044718">
    <property type="term" value="P:siderophore transmembrane transport"/>
    <property type="evidence" value="ECO:0007669"/>
    <property type="project" value="TreeGrafter"/>
</dbReference>
<accession>A0A0D6JFC2</accession>
<keyword evidence="17" id="KW-1185">Reference proteome</keyword>
<evidence type="ECO:0000256" key="9">
    <source>
        <dbReference type="ARBA" id="ARBA00023237"/>
    </source>
</evidence>
<sequence>MIRTRRIAPFACAVIAFESSVVFAQDAAPTPGADVTASDATVLPPIVVVSPSQPLSKPVRKVAPAPSVADVDGAPIGPLPASSGSGRGAVGVFTLGQLDAIGGSTITNEAMWTFNKNSLDQAVSILPGVTMQNTGGSRNERDISVRGFDRLRVPLSIDGVRIYLPADNRLDFNRFLTSDLAEVQVQKGYVSVLNGPGGMGGAINLVSRKPTKAMETEARLGAVLNGNSGSLNAWNSYGYAGTRQDEYYAQISGTILDQDHWNLSDRFTPINLANENGGDREHSDIRDWRINVKAGYTPNATDEYSLSYTSQSGEKSAPLHVIGQEVQGPRYWTWPYWDIQSTSWLSKTQVGSASYVKTNAYYNTFKNLLSTYDDASYSSRTMGRAFDSYYDDYAIGGFLEAGTNLIPMNTLKGAVHFRRDNHAEAQLGRPDLPGSVREPWHHNIEDTWSFAVENTFHATRRLDIVTGISYDKNVVHKAEDFDNGVIIQNDTPNNDAWNGQAAAIYSFSDTGKVHASVSDRTRFPTVFERFSTRFGFAVPNPDLAPERTINYEIGWADIFIDKLKLSSAIFYSDLKNSIQPVFVARNAIQNQNIKGENYGVEFSFDWDIQPGLRIGGNYTYLERELDYMSAGPRPEGTPRHQAFLYLAWQATDKLTLTPSLELASDRNSLVTNSTSTLLASNPMPNYVKIGSYALLNLQAEYAFNENFTAAIGATNLLDQDYQLAEGFPEPGRQFFANVKAKF</sequence>
<dbReference type="Pfam" id="PF07715">
    <property type="entry name" value="Plug"/>
    <property type="match status" value="1"/>
</dbReference>